<sequence>MGNSYIPLSALLSHLGAEVILPPRPTRKTIEIGSLHAPEFVCLPFKINLGDNLHGLEMGADTLAMVSGMWACRFGYYGRVQHKILRDLGFEFDSLLLGRDGLLPFYNKFRDTVDDNLLLAWLRGFRAFKRKAEAIDTLEKTARDIRPFERNRGSASTALMNGLSMVHEARSLKQVDTAVRESVAVLRDVEQEKNGRDLLKVAILGEIYAVLEPSLNFDIERKLGEMGIMAYPVMSVCKWLMRPVKINPSIILDERRARRVTKPYTAYVLGGEEHQTIAGAINASRKGYDGVIHLYPFTCMPENICRAILPRIESEYNIPVLNLCLDEHASPTGISTRLEAFTDLMRTRRRRVRSFF</sequence>
<dbReference type="PANTHER" id="PTHR32329">
    <property type="entry name" value="BIFUNCTIONAL PROTEIN [INCLUDES 2-HYDROXYACYL-COA DEHYDRATASE (N-TER) AND ITS ACTIVATOR DOMAIN (C_TERM)-RELATED"/>
    <property type="match status" value="1"/>
</dbReference>
<dbReference type="Proteomes" id="UP000233654">
    <property type="component" value="Unassembled WGS sequence"/>
</dbReference>
<dbReference type="InterPro" id="IPR051805">
    <property type="entry name" value="Dehydratase_Activator_Redct"/>
</dbReference>
<name>A0A2N3G491_9ACTN</name>
<protein>
    <recommendedName>
        <fullName evidence="3">DUF2229 domain-containing protein</fullName>
    </recommendedName>
</protein>
<evidence type="ECO:0000313" key="1">
    <source>
        <dbReference type="EMBL" id="PKQ27533.1"/>
    </source>
</evidence>
<reference evidence="1 2" key="1">
    <citation type="journal article" date="2017" name="ISME J.">
        <title>Potential for microbial H2 and metal transformations associated with novel bacteria and archaea in deep terrestrial subsurface sediments.</title>
        <authorList>
            <person name="Hernsdorf A.W."/>
            <person name="Amano Y."/>
            <person name="Miyakawa K."/>
            <person name="Ise K."/>
            <person name="Suzuki Y."/>
            <person name="Anantharaman K."/>
            <person name="Probst A."/>
            <person name="Burstein D."/>
            <person name="Thomas B.C."/>
            <person name="Banfield J.F."/>
        </authorList>
    </citation>
    <scope>NUCLEOTIDE SEQUENCE [LARGE SCALE GENOMIC DNA]</scope>
    <source>
        <strain evidence="1">HGW-Actinobacteria-3</strain>
    </source>
</reference>
<accession>A0A2N3G491</accession>
<evidence type="ECO:0008006" key="3">
    <source>
        <dbReference type="Google" id="ProtNLM"/>
    </source>
</evidence>
<gene>
    <name evidence="1" type="ORF">CVT63_07500</name>
</gene>
<dbReference type="Gene3D" id="3.40.50.11900">
    <property type="match status" value="1"/>
</dbReference>
<dbReference type="EMBL" id="PHEX01000082">
    <property type="protein sequence ID" value="PKQ27533.1"/>
    <property type="molecule type" value="Genomic_DNA"/>
</dbReference>
<comment type="caution">
    <text evidence="1">The sequence shown here is derived from an EMBL/GenBank/DDBJ whole genome shotgun (WGS) entry which is preliminary data.</text>
</comment>
<dbReference type="AlphaFoldDB" id="A0A2N3G491"/>
<proteinExistence type="predicted"/>
<evidence type="ECO:0000313" key="2">
    <source>
        <dbReference type="Proteomes" id="UP000233654"/>
    </source>
</evidence>
<organism evidence="1 2">
    <name type="scientific">Candidatus Anoxymicrobium japonicum</name>
    <dbReference type="NCBI Taxonomy" id="2013648"/>
    <lineage>
        <taxon>Bacteria</taxon>
        <taxon>Bacillati</taxon>
        <taxon>Actinomycetota</taxon>
        <taxon>Candidatus Geothermincolia</taxon>
        <taxon>Candidatus Geothermincolales</taxon>
        <taxon>Candidatus Anoxymicrobiaceae</taxon>
        <taxon>Candidatus Anoxymicrobium</taxon>
    </lineage>
</organism>
<dbReference type="PANTHER" id="PTHR32329:SF2">
    <property type="entry name" value="BIFUNCTIONAL PROTEIN [INCLUDES 2-HYDROXYACYL-COA DEHYDRATASE (N-TER) AND ITS ACTIVATOR DOMAIN (C_TERM)"/>
    <property type="match status" value="1"/>
</dbReference>